<dbReference type="GeneID" id="77333094"/>
<dbReference type="EMBL" id="ABOU02000033">
    <property type="protein sequence ID" value="EDY32780.1"/>
    <property type="molecule type" value="Genomic_DNA"/>
</dbReference>
<proteinExistence type="predicted"/>
<dbReference type="AlphaFoldDB" id="B5CPI8"/>
<dbReference type="Proteomes" id="UP000003254">
    <property type="component" value="Unassembled WGS sequence"/>
</dbReference>
<reference evidence="1 2" key="1">
    <citation type="submission" date="2008-08" db="EMBL/GenBank/DDBJ databases">
        <title>Draft genome sequence of Ruminococcus lactaris ATCC 29176.</title>
        <authorList>
            <person name="Sudarsanam P."/>
            <person name="Ley R."/>
            <person name="Guruge J."/>
            <person name="Turnbaugh P.J."/>
            <person name="Mahowald M."/>
            <person name="Liep D."/>
            <person name="Gordon J."/>
        </authorList>
    </citation>
    <scope>NUCLEOTIDE SEQUENCE [LARGE SCALE GENOMIC DNA]</scope>
    <source>
        <strain evidence="1 2">ATCC 29176</strain>
    </source>
</reference>
<protein>
    <submittedName>
        <fullName evidence="1">Uncharacterized protein</fullName>
    </submittedName>
</protein>
<organism evidence="1 2">
    <name type="scientific">[Ruminococcus] lactaris ATCC 29176</name>
    <dbReference type="NCBI Taxonomy" id="471875"/>
    <lineage>
        <taxon>Bacteria</taxon>
        <taxon>Bacillati</taxon>
        <taxon>Bacillota</taxon>
        <taxon>Clostridia</taxon>
        <taxon>Lachnospirales</taxon>
        <taxon>Lachnospiraceae</taxon>
        <taxon>Mediterraneibacter</taxon>
    </lineage>
</organism>
<gene>
    <name evidence="1" type="ORF">RUMLAC_01382</name>
</gene>
<evidence type="ECO:0000313" key="2">
    <source>
        <dbReference type="Proteomes" id="UP000003254"/>
    </source>
</evidence>
<dbReference type="RefSeq" id="WP_005611033.1">
    <property type="nucleotide sequence ID" value="NZ_CP102292.1"/>
</dbReference>
<sequence length="43" mass="4681">MEKEGIAKAEGMVYILIRQDCGGVCAEQSTEIIVADFVPTYSD</sequence>
<accession>B5CPI8</accession>
<comment type="caution">
    <text evidence="1">The sequence shown here is derived from an EMBL/GenBank/DDBJ whole genome shotgun (WGS) entry which is preliminary data.</text>
</comment>
<keyword evidence="2" id="KW-1185">Reference proteome</keyword>
<dbReference type="HOGENOM" id="CLU_3239187_0_0_9"/>
<reference evidence="1 2" key="2">
    <citation type="submission" date="2008-08" db="EMBL/GenBank/DDBJ databases">
        <authorList>
            <person name="Fulton L."/>
            <person name="Clifton S."/>
            <person name="Fulton B."/>
            <person name="Xu J."/>
            <person name="Minx P."/>
            <person name="Pepin K.H."/>
            <person name="Johnson M."/>
            <person name="Bhonagiri V."/>
            <person name="Nash W.E."/>
            <person name="Mardis E.R."/>
            <person name="Wilson R.K."/>
        </authorList>
    </citation>
    <scope>NUCLEOTIDE SEQUENCE [LARGE SCALE GENOMIC DNA]</scope>
    <source>
        <strain evidence="1 2">ATCC 29176</strain>
    </source>
</reference>
<evidence type="ECO:0000313" key="1">
    <source>
        <dbReference type="EMBL" id="EDY32780.1"/>
    </source>
</evidence>
<name>B5CPI8_9FIRM</name>